<evidence type="ECO:0000259" key="1">
    <source>
        <dbReference type="PROSITE" id="PS50943"/>
    </source>
</evidence>
<dbReference type="Proteomes" id="UP001216595">
    <property type="component" value="Unassembled WGS sequence"/>
</dbReference>
<keyword evidence="3" id="KW-1185">Reference proteome</keyword>
<dbReference type="EMBL" id="JAQQKW010000013">
    <property type="protein sequence ID" value="MDC7695961.1"/>
    <property type="molecule type" value="Genomic_DNA"/>
</dbReference>
<evidence type="ECO:0000313" key="2">
    <source>
        <dbReference type="EMBL" id="MDC7695961.1"/>
    </source>
</evidence>
<dbReference type="CDD" id="cd00093">
    <property type="entry name" value="HTH_XRE"/>
    <property type="match status" value="1"/>
</dbReference>
<proteinExistence type="predicted"/>
<dbReference type="SUPFAM" id="SSF47413">
    <property type="entry name" value="lambda repressor-like DNA-binding domains"/>
    <property type="match status" value="1"/>
</dbReference>
<comment type="caution">
    <text evidence="2">The sequence shown here is derived from an EMBL/GenBank/DDBJ whole genome shotgun (WGS) entry which is preliminary data.</text>
</comment>
<evidence type="ECO:0000313" key="3">
    <source>
        <dbReference type="Proteomes" id="UP001216595"/>
    </source>
</evidence>
<dbReference type="Gene3D" id="1.10.260.40">
    <property type="entry name" value="lambda repressor-like DNA-binding domains"/>
    <property type="match status" value="1"/>
</dbReference>
<dbReference type="SMART" id="SM00530">
    <property type="entry name" value="HTH_XRE"/>
    <property type="match status" value="1"/>
</dbReference>
<reference evidence="2 3" key="1">
    <citation type="submission" date="2023-01" db="EMBL/GenBank/DDBJ databases">
        <title>Novel species of the genus Asticcacaulis isolated from rivers.</title>
        <authorList>
            <person name="Lu H."/>
        </authorList>
    </citation>
    <scope>NUCLEOTIDE SEQUENCE [LARGE SCALE GENOMIC DNA]</scope>
    <source>
        <strain evidence="2 3">DXS10W</strain>
    </source>
</reference>
<dbReference type="InterPro" id="IPR001387">
    <property type="entry name" value="Cro/C1-type_HTH"/>
</dbReference>
<dbReference type="PROSITE" id="PS50943">
    <property type="entry name" value="HTH_CROC1"/>
    <property type="match status" value="1"/>
</dbReference>
<feature type="domain" description="HTH cro/C1-type" evidence="1">
    <location>
        <begin position="16"/>
        <end position="71"/>
    </location>
</feature>
<dbReference type="Pfam" id="PF01381">
    <property type="entry name" value="HTH_3"/>
    <property type="match status" value="1"/>
</dbReference>
<sequence length="123" mass="13769">MRETGHPVDVVVGQNIRLIRKARGLTQENLAAGLGVTFQQLQKYEKAANRVSCSMLIRICEQLGAHPMDLLPPVSSTAHALIDLPWYRDAQIVHIAQPRLLPELRRLSRSQLHTLLMAARAFA</sequence>
<organism evidence="2 3">
    <name type="scientific">Asticcacaulis currens</name>
    <dbReference type="NCBI Taxonomy" id="2984210"/>
    <lineage>
        <taxon>Bacteria</taxon>
        <taxon>Pseudomonadati</taxon>
        <taxon>Pseudomonadota</taxon>
        <taxon>Alphaproteobacteria</taxon>
        <taxon>Caulobacterales</taxon>
        <taxon>Caulobacteraceae</taxon>
        <taxon>Asticcacaulis</taxon>
    </lineage>
</organism>
<gene>
    <name evidence="2" type="ORF">PQU94_16905</name>
</gene>
<name>A0ABT5IIC4_9CAUL</name>
<accession>A0ABT5IIC4</accession>
<protein>
    <submittedName>
        <fullName evidence="2">Helix-turn-helix transcriptional regulator</fullName>
    </submittedName>
</protein>
<dbReference type="InterPro" id="IPR010982">
    <property type="entry name" value="Lambda_DNA-bd_dom_sf"/>
</dbReference>
<dbReference type="RefSeq" id="WP_272742608.1">
    <property type="nucleotide sequence ID" value="NZ_JAQQKW010000013.1"/>
</dbReference>